<dbReference type="Pfam" id="PF20153">
    <property type="entry name" value="DUF6535"/>
    <property type="match status" value="1"/>
</dbReference>
<reference evidence="3" key="1">
    <citation type="submission" date="2022-01" db="EMBL/GenBank/DDBJ databases">
        <title>Comparative genomics reveals a dynamic genome evolution in the ectomycorrhizal milk-cap (Lactarius) mushrooms.</title>
        <authorList>
            <consortium name="DOE Joint Genome Institute"/>
            <person name="Lebreton A."/>
            <person name="Tang N."/>
            <person name="Kuo A."/>
            <person name="LaButti K."/>
            <person name="Drula E."/>
            <person name="Barry K."/>
            <person name="Clum A."/>
            <person name="Lipzen A."/>
            <person name="Mousain D."/>
            <person name="Ng V."/>
            <person name="Wang R."/>
            <person name="Wang X."/>
            <person name="Dai Y."/>
            <person name="Henrissat B."/>
            <person name="Grigoriev I.V."/>
            <person name="Guerin-Laguette A."/>
            <person name="Yu F."/>
            <person name="Martin F.M."/>
        </authorList>
    </citation>
    <scope>NUCLEOTIDE SEQUENCE</scope>
    <source>
        <strain evidence="3">QP</strain>
    </source>
</reference>
<proteinExistence type="predicted"/>
<keyword evidence="1" id="KW-1133">Transmembrane helix</keyword>
<feature type="transmembrane region" description="Helical" evidence="1">
    <location>
        <begin position="132"/>
        <end position="154"/>
    </location>
</feature>
<keyword evidence="1" id="KW-0812">Transmembrane</keyword>
<name>A0AAD4LKE4_9AGAM</name>
<comment type="caution">
    <text evidence="3">The sequence shown here is derived from an EMBL/GenBank/DDBJ whole genome shotgun (WGS) entry which is preliminary data.</text>
</comment>
<feature type="transmembrane region" description="Helical" evidence="1">
    <location>
        <begin position="217"/>
        <end position="238"/>
    </location>
</feature>
<feature type="transmembrane region" description="Helical" evidence="1">
    <location>
        <begin position="52"/>
        <end position="69"/>
    </location>
</feature>
<evidence type="ECO:0000313" key="3">
    <source>
        <dbReference type="EMBL" id="KAH8994225.1"/>
    </source>
</evidence>
<evidence type="ECO:0000313" key="4">
    <source>
        <dbReference type="Proteomes" id="UP001201163"/>
    </source>
</evidence>
<dbReference type="AlphaFoldDB" id="A0AAD4LKE4"/>
<gene>
    <name evidence="3" type="ORF">EDB92DRAFT_1944109</name>
</gene>
<dbReference type="EMBL" id="JAKELL010000015">
    <property type="protein sequence ID" value="KAH8994225.1"/>
    <property type="molecule type" value="Genomic_DNA"/>
</dbReference>
<feature type="domain" description="DUF6535" evidence="2">
    <location>
        <begin position="28"/>
        <end position="207"/>
    </location>
</feature>
<sequence length="831" mass="92985">MNNSPDGPSLSEAQSERRDFDDGANALWSLYGKEAQTHDEALFQGMLADMNGIPTFAGLFAAVLTSFLIDSLRNLKPDPAQQSVYYHNQSVAILAQISQQIASIPQVSVPYTPPTPYPDFYPSRSDVLVNSLWLGGLICSLSAALFATLVQQWVRSYMRVFQRYDHPLKRARFRQFFFDGIRTVQALASSATWMIRISLLLFLLGLTSSIPRLNTTVGIVTSAFIVPSLSIFCQISYAPLINLQTPVKSSWQPILFLVEKFGLAAYFGFSERLVSMDVEARQEWIVMEETDRRKDRDVRATRWLINRTAAGANVEPLMLAIPGSFNTEWGREVWRTVSSQVHDTEPPTCPLPAGCQVSLIAPSNDGDLCYSPHPPEAAADDTISQCVRYSFETCNNHSHFESEKARHRRMRTCVEAAASLVCRIDHRLDWFGEIGKLVSEIGRIDKINSPTTTSDLSFIVRWTCLSLVVIQRKLGSNRLKVLAGDAANGLARFRTEHGQPDETGREGAQRIDECLKTGWERVEDLRRAFEPWAQKRTKEQVEQILLTQGKHISDLERIKPEADGMAIVDRQISLYQDAMDDATYRLTRQLPGVSFDEPHRSESFLIGDIFNSPATGSSAPVTPQLIFPGQQLQALAGLGLQLREVLDGRVVEGYEEVLESLESVIKVPISLRRPNGLMRRQLWRLQDVRDGGGFGYTVELFFLSLRRLLSISPLHESDSAFYVGTFKIIASHWMEGRKSPGTHCILLNIICDLIIPGRGILSDFSCPESITAVLIDVAGKMLQGYTDPDDDIYDAVREIEDGDPIQMDRRELQCRALAAFSTFRAGGLTPP</sequence>
<organism evidence="3 4">
    <name type="scientific">Lactarius akahatsu</name>
    <dbReference type="NCBI Taxonomy" id="416441"/>
    <lineage>
        <taxon>Eukaryota</taxon>
        <taxon>Fungi</taxon>
        <taxon>Dikarya</taxon>
        <taxon>Basidiomycota</taxon>
        <taxon>Agaricomycotina</taxon>
        <taxon>Agaricomycetes</taxon>
        <taxon>Russulales</taxon>
        <taxon>Russulaceae</taxon>
        <taxon>Lactarius</taxon>
    </lineage>
</organism>
<keyword evidence="4" id="KW-1185">Reference proteome</keyword>
<protein>
    <recommendedName>
        <fullName evidence="2">DUF6535 domain-containing protein</fullName>
    </recommendedName>
</protein>
<dbReference type="InterPro" id="IPR045338">
    <property type="entry name" value="DUF6535"/>
</dbReference>
<accession>A0AAD4LKE4</accession>
<keyword evidence="1" id="KW-0472">Membrane</keyword>
<evidence type="ECO:0000256" key="1">
    <source>
        <dbReference type="SAM" id="Phobius"/>
    </source>
</evidence>
<dbReference type="Proteomes" id="UP001201163">
    <property type="component" value="Unassembled WGS sequence"/>
</dbReference>
<evidence type="ECO:0000259" key="2">
    <source>
        <dbReference type="Pfam" id="PF20153"/>
    </source>
</evidence>
<feature type="transmembrane region" description="Helical" evidence="1">
    <location>
        <begin position="186"/>
        <end position="205"/>
    </location>
</feature>